<protein>
    <submittedName>
        <fullName evidence="5">ArsR family transcriptional regulator</fullName>
    </submittedName>
</protein>
<feature type="domain" description="HTH arsR-type" evidence="4">
    <location>
        <begin position="11"/>
        <end position="106"/>
    </location>
</feature>
<evidence type="ECO:0000256" key="2">
    <source>
        <dbReference type="ARBA" id="ARBA00023125"/>
    </source>
</evidence>
<dbReference type="CDD" id="cd00090">
    <property type="entry name" value="HTH_ARSR"/>
    <property type="match status" value="1"/>
</dbReference>
<dbReference type="PROSITE" id="PS50987">
    <property type="entry name" value="HTH_ARSR_2"/>
    <property type="match status" value="1"/>
</dbReference>
<evidence type="ECO:0000313" key="6">
    <source>
        <dbReference type="Proteomes" id="UP000253740"/>
    </source>
</evidence>
<dbReference type="NCBIfam" id="NF033788">
    <property type="entry name" value="HTH_metalloreg"/>
    <property type="match status" value="1"/>
</dbReference>
<dbReference type="RefSeq" id="WP_062535531.1">
    <property type="nucleotide sequence ID" value="NZ_DF970163.1"/>
</dbReference>
<dbReference type="Gene3D" id="1.10.10.10">
    <property type="entry name" value="Winged helix-like DNA-binding domain superfamily/Winged helix DNA-binding domain"/>
    <property type="match status" value="1"/>
</dbReference>
<evidence type="ECO:0000313" key="5">
    <source>
        <dbReference type="EMBL" id="GAP65612.1"/>
    </source>
</evidence>
<reference evidence="5" key="1">
    <citation type="submission" date="2015-08" db="EMBL/GenBank/DDBJ databases">
        <title>Complete DNA Sequence of Pseudomonas syringae pv. actinidiae, the Causal Agent of Kiwifruit Canker Disease.</title>
        <authorList>
            <person name="Rikkerink E.H.A."/>
            <person name="Fineran P.C."/>
        </authorList>
    </citation>
    <scope>NUCLEOTIDE SEQUENCE</scope>
    <source>
        <strain evidence="5">SkMP5</strain>
    </source>
</reference>
<dbReference type="InterPro" id="IPR036390">
    <property type="entry name" value="WH_DNA-bd_sf"/>
</dbReference>
<gene>
    <name evidence="5" type="ORF">MBSD_n0902</name>
</gene>
<evidence type="ECO:0000259" key="4">
    <source>
        <dbReference type="PROSITE" id="PS50987"/>
    </source>
</evidence>
<accession>A0A0K8QMF8</accession>
<dbReference type="InterPro" id="IPR001845">
    <property type="entry name" value="HTH_ArsR_DNA-bd_dom"/>
</dbReference>
<dbReference type="PANTHER" id="PTHR33154:SF28">
    <property type="entry name" value="HTH-TYPE TRANSCRIPTIONAL REGULATOR YGAV-RELATED"/>
    <property type="match status" value="1"/>
</dbReference>
<dbReference type="Pfam" id="PF01022">
    <property type="entry name" value="HTH_5"/>
    <property type="match status" value="1"/>
</dbReference>
<evidence type="ECO:0000256" key="3">
    <source>
        <dbReference type="ARBA" id="ARBA00023163"/>
    </source>
</evidence>
<dbReference type="SMART" id="SM00418">
    <property type="entry name" value="HTH_ARSR"/>
    <property type="match status" value="1"/>
</dbReference>
<dbReference type="PANTHER" id="PTHR33154">
    <property type="entry name" value="TRANSCRIPTIONAL REGULATOR, ARSR FAMILY"/>
    <property type="match status" value="1"/>
</dbReference>
<dbReference type="EMBL" id="DF970163">
    <property type="protein sequence ID" value="GAP65612.1"/>
    <property type="molecule type" value="Genomic_DNA"/>
</dbReference>
<keyword evidence="2" id="KW-0238">DNA-binding</keyword>
<keyword evidence="1" id="KW-0805">Transcription regulation</keyword>
<dbReference type="Proteomes" id="UP000253740">
    <property type="component" value="Unassembled WGS sequence"/>
</dbReference>
<evidence type="ECO:0000256" key="1">
    <source>
        <dbReference type="ARBA" id="ARBA00023015"/>
    </source>
</evidence>
<keyword evidence="3" id="KW-0804">Transcription</keyword>
<dbReference type="STRING" id="1475481.GCA_000953855_00915"/>
<proteinExistence type="predicted"/>
<dbReference type="SUPFAM" id="SSF46785">
    <property type="entry name" value="Winged helix' DNA-binding domain"/>
    <property type="match status" value="1"/>
</dbReference>
<dbReference type="InterPro" id="IPR051081">
    <property type="entry name" value="HTH_MetalResp_TranReg"/>
</dbReference>
<name>A0A0K8QMF8_9GAMM</name>
<dbReference type="GO" id="GO:0003677">
    <property type="term" value="F:DNA binding"/>
    <property type="evidence" value="ECO:0007669"/>
    <property type="project" value="UniProtKB-KW"/>
</dbReference>
<dbReference type="InterPro" id="IPR036388">
    <property type="entry name" value="WH-like_DNA-bd_sf"/>
</dbReference>
<keyword evidence="6" id="KW-1185">Reference proteome</keyword>
<organism evidence="5">
    <name type="scientific">Mizugakiibacter sediminis</name>
    <dbReference type="NCBI Taxonomy" id="1475481"/>
    <lineage>
        <taxon>Bacteria</taxon>
        <taxon>Pseudomonadati</taxon>
        <taxon>Pseudomonadota</taxon>
        <taxon>Gammaproteobacteria</taxon>
        <taxon>Lysobacterales</taxon>
        <taxon>Rhodanobacteraceae</taxon>
        <taxon>Mizugakiibacter</taxon>
    </lineage>
</organism>
<dbReference type="InterPro" id="IPR011991">
    <property type="entry name" value="ArsR-like_HTH"/>
</dbReference>
<sequence>MDPRPLPDLDVMQERAGEASRLLKALANAQRLRVLCLLVGQELTVGQINERLPELSQSALSQHLAKLREEGMVQTRRESQQIWYRLSDGPVHRLIGTLHDIYCGVPGGGDACAPAARAAQPRVSKRSGVRR</sequence>
<dbReference type="PRINTS" id="PR00778">
    <property type="entry name" value="HTHARSR"/>
</dbReference>
<dbReference type="AlphaFoldDB" id="A0A0K8QMF8"/>
<dbReference type="GO" id="GO:0003700">
    <property type="term" value="F:DNA-binding transcription factor activity"/>
    <property type="evidence" value="ECO:0007669"/>
    <property type="project" value="InterPro"/>
</dbReference>